<name>T1L4K3_TETUR</name>
<dbReference type="HOGENOM" id="CLU_1789335_0_0_1"/>
<protein>
    <submittedName>
        <fullName evidence="1">Uncharacterized protein</fullName>
    </submittedName>
</protein>
<proteinExistence type="predicted"/>
<dbReference type="EnsemblMetazoa" id="tetur39g00370.1">
    <property type="protein sequence ID" value="tetur39g00370.1"/>
    <property type="gene ID" value="tetur39g00370"/>
</dbReference>
<evidence type="ECO:0000313" key="1">
    <source>
        <dbReference type="EnsemblMetazoa" id="tetur39g00370.1"/>
    </source>
</evidence>
<reference evidence="2" key="1">
    <citation type="submission" date="2011-08" db="EMBL/GenBank/DDBJ databases">
        <authorList>
            <person name="Rombauts S."/>
        </authorList>
    </citation>
    <scope>NUCLEOTIDE SEQUENCE</scope>
    <source>
        <strain evidence="2">London</strain>
    </source>
</reference>
<dbReference type="EMBL" id="CAEY01001102">
    <property type="status" value="NOT_ANNOTATED_CDS"/>
    <property type="molecule type" value="Genomic_DNA"/>
</dbReference>
<organism evidence="1 2">
    <name type="scientific">Tetranychus urticae</name>
    <name type="common">Two-spotted spider mite</name>
    <dbReference type="NCBI Taxonomy" id="32264"/>
    <lineage>
        <taxon>Eukaryota</taxon>
        <taxon>Metazoa</taxon>
        <taxon>Ecdysozoa</taxon>
        <taxon>Arthropoda</taxon>
        <taxon>Chelicerata</taxon>
        <taxon>Arachnida</taxon>
        <taxon>Acari</taxon>
        <taxon>Acariformes</taxon>
        <taxon>Trombidiformes</taxon>
        <taxon>Prostigmata</taxon>
        <taxon>Eleutherengona</taxon>
        <taxon>Raphignathae</taxon>
        <taxon>Tetranychoidea</taxon>
        <taxon>Tetranychidae</taxon>
        <taxon>Tetranychus</taxon>
    </lineage>
</organism>
<dbReference type="AlphaFoldDB" id="T1L4K3"/>
<evidence type="ECO:0000313" key="2">
    <source>
        <dbReference type="Proteomes" id="UP000015104"/>
    </source>
</evidence>
<keyword evidence="2" id="KW-1185">Reference proteome</keyword>
<sequence>MRLTAFGPASLPSGPLYGKPYAVHVLVSSSTSLSSPPRIPHPSPTSAVLMSLVAGTLSISVSDESASVPLNVEVPDSTIDPTGFGFLLGLHGLIMKYGPQPRITKTIGGVASTNELSSSTSNDSIPSEVRFDALIAADSSHIDSP</sequence>
<reference evidence="1" key="2">
    <citation type="submission" date="2015-06" db="UniProtKB">
        <authorList>
            <consortium name="EnsemblMetazoa"/>
        </authorList>
    </citation>
    <scope>IDENTIFICATION</scope>
</reference>
<dbReference type="Proteomes" id="UP000015104">
    <property type="component" value="Unassembled WGS sequence"/>
</dbReference>
<accession>T1L4K3</accession>